<evidence type="ECO:0000313" key="4">
    <source>
        <dbReference type="Proteomes" id="UP001498398"/>
    </source>
</evidence>
<feature type="domain" description="DUF6535" evidence="2">
    <location>
        <begin position="26"/>
        <end position="90"/>
    </location>
</feature>
<accession>A0ABR1JDC4</accession>
<reference evidence="3 4" key="1">
    <citation type="submission" date="2024-01" db="EMBL/GenBank/DDBJ databases">
        <title>A draft genome for the cacao thread blight pathogen Marasmiellus scandens.</title>
        <authorList>
            <person name="Baruah I.K."/>
            <person name="Leung J."/>
            <person name="Bukari Y."/>
            <person name="Amoako-Attah I."/>
            <person name="Meinhardt L.W."/>
            <person name="Bailey B.A."/>
            <person name="Cohen S.P."/>
        </authorList>
    </citation>
    <scope>NUCLEOTIDE SEQUENCE [LARGE SCALE GENOMIC DNA]</scope>
    <source>
        <strain evidence="3 4">GH-19</strain>
    </source>
</reference>
<dbReference type="Pfam" id="PF20153">
    <property type="entry name" value="DUF6535"/>
    <property type="match status" value="1"/>
</dbReference>
<keyword evidence="1" id="KW-1133">Transmembrane helix</keyword>
<evidence type="ECO:0000259" key="2">
    <source>
        <dbReference type="Pfam" id="PF20153"/>
    </source>
</evidence>
<proteinExistence type="predicted"/>
<gene>
    <name evidence="3" type="ORF">VKT23_011126</name>
</gene>
<dbReference type="InterPro" id="IPR045338">
    <property type="entry name" value="DUF6535"/>
</dbReference>
<protein>
    <recommendedName>
        <fullName evidence="2">DUF6535 domain-containing protein</fullName>
    </recommendedName>
</protein>
<keyword evidence="1" id="KW-0472">Membrane</keyword>
<feature type="transmembrane region" description="Helical" evidence="1">
    <location>
        <begin position="50"/>
        <end position="67"/>
    </location>
</feature>
<dbReference type="EMBL" id="JBANRG010000023">
    <property type="protein sequence ID" value="KAK7455254.1"/>
    <property type="molecule type" value="Genomic_DNA"/>
</dbReference>
<sequence length="90" mass="10541">MELDNKHGWTKAEPYLYAPSREGDPWEECRKRMDERDESLARSWKEDIDALLFFAGLFSAVVTAFSIESYQWLKNDPQDLTVQLLGRISQ</sequence>
<evidence type="ECO:0000256" key="1">
    <source>
        <dbReference type="SAM" id="Phobius"/>
    </source>
</evidence>
<organism evidence="3 4">
    <name type="scientific">Marasmiellus scandens</name>
    <dbReference type="NCBI Taxonomy" id="2682957"/>
    <lineage>
        <taxon>Eukaryota</taxon>
        <taxon>Fungi</taxon>
        <taxon>Dikarya</taxon>
        <taxon>Basidiomycota</taxon>
        <taxon>Agaricomycotina</taxon>
        <taxon>Agaricomycetes</taxon>
        <taxon>Agaricomycetidae</taxon>
        <taxon>Agaricales</taxon>
        <taxon>Marasmiineae</taxon>
        <taxon>Omphalotaceae</taxon>
        <taxon>Marasmiellus</taxon>
    </lineage>
</organism>
<comment type="caution">
    <text evidence="3">The sequence shown here is derived from an EMBL/GenBank/DDBJ whole genome shotgun (WGS) entry which is preliminary data.</text>
</comment>
<keyword evidence="1" id="KW-0812">Transmembrane</keyword>
<evidence type="ECO:0000313" key="3">
    <source>
        <dbReference type="EMBL" id="KAK7455254.1"/>
    </source>
</evidence>
<name>A0ABR1JDC4_9AGAR</name>
<dbReference type="Proteomes" id="UP001498398">
    <property type="component" value="Unassembled WGS sequence"/>
</dbReference>
<keyword evidence="4" id="KW-1185">Reference proteome</keyword>